<dbReference type="Pfam" id="PF07714">
    <property type="entry name" value="PK_Tyr_Ser-Thr"/>
    <property type="match status" value="1"/>
</dbReference>
<dbReference type="InterPro" id="IPR000719">
    <property type="entry name" value="Prot_kinase_dom"/>
</dbReference>
<gene>
    <name evidence="2" type="ORF">LSALG_LOCUS9745</name>
</gene>
<evidence type="ECO:0000313" key="3">
    <source>
        <dbReference type="Proteomes" id="UP001177003"/>
    </source>
</evidence>
<dbReference type="GO" id="GO:0009506">
    <property type="term" value="C:plasmodesma"/>
    <property type="evidence" value="ECO:0007669"/>
    <property type="project" value="TreeGrafter"/>
</dbReference>
<keyword evidence="3" id="KW-1185">Reference proteome</keyword>
<organism evidence="2 3">
    <name type="scientific">Lactuca saligna</name>
    <name type="common">Willowleaf lettuce</name>
    <dbReference type="NCBI Taxonomy" id="75948"/>
    <lineage>
        <taxon>Eukaryota</taxon>
        <taxon>Viridiplantae</taxon>
        <taxon>Streptophyta</taxon>
        <taxon>Embryophyta</taxon>
        <taxon>Tracheophyta</taxon>
        <taxon>Spermatophyta</taxon>
        <taxon>Magnoliopsida</taxon>
        <taxon>eudicotyledons</taxon>
        <taxon>Gunneridae</taxon>
        <taxon>Pentapetalae</taxon>
        <taxon>asterids</taxon>
        <taxon>campanulids</taxon>
        <taxon>Asterales</taxon>
        <taxon>Asteraceae</taxon>
        <taxon>Cichorioideae</taxon>
        <taxon>Cichorieae</taxon>
        <taxon>Lactucinae</taxon>
        <taxon>Lactuca</taxon>
    </lineage>
</organism>
<proteinExistence type="predicted"/>
<dbReference type="GO" id="GO:0005886">
    <property type="term" value="C:plasma membrane"/>
    <property type="evidence" value="ECO:0007669"/>
    <property type="project" value="TreeGrafter"/>
</dbReference>
<dbReference type="GO" id="GO:0005524">
    <property type="term" value="F:ATP binding"/>
    <property type="evidence" value="ECO:0007669"/>
    <property type="project" value="InterPro"/>
</dbReference>
<evidence type="ECO:0000259" key="1">
    <source>
        <dbReference type="PROSITE" id="PS50011"/>
    </source>
</evidence>
<dbReference type="PANTHER" id="PTHR27003">
    <property type="entry name" value="OS07G0166700 PROTEIN"/>
    <property type="match status" value="1"/>
</dbReference>
<feature type="domain" description="Protein kinase" evidence="1">
    <location>
        <begin position="1"/>
        <end position="258"/>
    </location>
</feature>
<evidence type="ECO:0000313" key="2">
    <source>
        <dbReference type="EMBL" id="CAI9269365.1"/>
    </source>
</evidence>
<dbReference type="AlphaFoldDB" id="A0AA35VMY1"/>
<dbReference type="InterPro" id="IPR011009">
    <property type="entry name" value="Kinase-like_dom_sf"/>
</dbReference>
<accession>A0AA35VMY1</accession>
<dbReference type="Proteomes" id="UP001177003">
    <property type="component" value="Chromosome 1"/>
</dbReference>
<protein>
    <recommendedName>
        <fullName evidence="1">Protein kinase domain-containing protein</fullName>
    </recommendedName>
</protein>
<dbReference type="PANTHER" id="PTHR27003:SF359">
    <property type="entry name" value="SERINE_THREONINE-PROTEIN KINASE UNC-51-RELATED"/>
    <property type="match status" value="1"/>
</dbReference>
<name>A0AA35VMY1_LACSI</name>
<dbReference type="SUPFAM" id="SSF56112">
    <property type="entry name" value="Protein kinase-like (PK-like)"/>
    <property type="match status" value="1"/>
</dbReference>
<dbReference type="Gene3D" id="1.10.510.10">
    <property type="entry name" value="Transferase(Phosphotransferase) domain 1"/>
    <property type="match status" value="1"/>
</dbReference>
<dbReference type="InterPro" id="IPR001245">
    <property type="entry name" value="Ser-Thr/Tyr_kinase_cat_dom"/>
</dbReference>
<dbReference type="PROSITE" id="PS50011">
    <property type="entry name" value="PROTEIN_KINASE_DOM"/>
    <property type="match status" value="1"/>
</dbReference>
<dbReference type="InterPro" id="IPR045272">
    <property type="entry name" value="ANXUR1/2-like"/>
</dbReference>
<dbReference type="Gene3D" id="3.30.200.20">
    <property type="entry name" value="Phosphorylase Kinase, domain 1"/>
    <property type="match status" value="1"/>
</dbReference>
<dbReference type="EMBL" id="OX465077">
    <property type="protein sequence ID" value="CAI9269365.1"/>
    <property type="molecule type" value="Genomic_DNA"/>
</dbReference>
<sequence>MLATKDFSRDNWRGEGSFGNIYTGHLSKRWHNCTIAIKTHDTQGHQGYEEFHTSLNLFLTSSMKTSSLSLDPHKRNCLTWAHRLKICLGAARGLNYLHSNGVIHRDIKSGKILLDKNMEARICDSGLSKKNFKNQQGTHIYTKAAGTNFYLDPFYGESGILRRVSDVYSFGVVLFEILSGIMAYEMRSIGNGKPKLLMNLVGQLYDNKLETLLDPCIANQIDSRSFHTFKEVAYKCISHISQERPTMDIIIERIEDAMDFHVSSLIKFF</sequence>
<dbReference type="GO" id="GO:0004714">
    <property type="term" value="F:transmembrane receptor protein tyrosine kinase activity"/>
    <property type="evidence" value="ECO:0007669"/>
    <property type="project" value="InterPro"/>
</dbReference>
<reference evidence="2" key="1">
    <citation type="submission" date="2023-04" db="EMBL/GenBank/DDBJ databases">
        <authorList>
            <person name="Vijverberg K."/>
            <person name="Xiong W."/>
            <person name="Schranz E."/>
        </authorList>
    </citation>
    <scope>NUCLEOTIDE SEQUENCE</scope>
</reference>